<gene>
    <name evidence="6" type="ORF">ONB1V03_LOCUS16314</name>
</gene>
<dbReference type="PANTHER" id="PTHR23507">
    <property type="entry name" value="ZGC:174356"/>
    <property type="match status" value="1"/>
</dbReference>
<dbReference type="Gene3D" id="1.20.1250.20">
    <property type="entry name" value="MFS general substrate transporter like domains"/>
    <property type="match status" value="1"/>
</dbReference>
<keyword evidence="3 5" id="KW-1133">Transmembrane helix</keyword>
<evidence type="ECO:0000313" key="6">
    <source>
        <dbReference type="EMBL" id="CAD7659719.1"/>
    </source>
</evidence>
<evidence type="ECO:0000256" key="4">
    <source>
        <dbReference type="ARBA" id="ARBA00023136"/>
    </source>
</evidence>
<evidence type="ECO:0000256" key="2">
    <source>
        <dbReference type="ARBA" id="ARBA00022692"/>
    </source>
</evidence>
<protein>
    <submittedName>
        <fullName evidence="6">Uncharacterized protein</fullName>
    </submittedName>
</protein>
<evidence type="ECO:0000256" key="5">
    <source>
        <dbReference type="SAM" id="Phobius"/>
    </source>
</evidence>
<evidence type="ECO:0000313" key="7">
    <source>
        <dbReference type="Proteomes" id="UP000728032"/>
    </source>
</evidence>
<feature type="transmembrane region" description="Helical" evidence="5">
    <location>
        <begin position="20"/>
        <end position="42"/>
    </location>
</feature>
<dbReference type="EMBL" id="OC933002">
    <property type="protein sequence ID" value="CAD7659719.1"/>
    <property type="molecule type" value="Genomic_DNA"/>
</dbReference>
<accession>A0A7R9QVA6</accession>
<keyword evidence="4 5" id="KW-0472">Membrane</keyword>
<comment type="subcellular location">
    <subcellularLocation>
        <location evidence="1">Membrane</location>
        <topology evidence="1">Multi-pass membrane protein</topology>
    </subcellularLocation>
</comment>
<feature type="non-terminal residue" evidence="6">
    <location>
        <position position="1"/>
    </location>
</feature>
<feature type="transmembrane region" description="Helical" evidence="5">
    <location>
        <begin position="85"/>
        <end position="104"/>
    </location>
</feature>
<feature type="transmembrane region" description="Helical" evidence="5">
    <location>
        <begin position="144"/>
        <end position="169"/>
    </location>
</feature>
<dbReference type="EMBL" id="CAJPVJ010018177">
    <property type="protein sequence ID" value="CAG2176881.1"/>
    <property type="molecule type" value="Genomic_DNA"/>
</dbReference>
<dbReference type="PANTHER" id="PTHR23507:SF1">
    <property type="entry name" value="FI18259P1-RELATED"/>
    <property type="match status" value="1"/>
</dbReference>
<dbReference type="OrthoDB" id="7786246at2759"/>
<dbReference type="InterPro" id="IPR036259">
    <property type="entry name" value="MFS_trans_sf"/>
</dbReference>
<keyword evidence="7" id="KW-1185">Reference proteome</keyword>
<feature type="transmembrane region" description="Helical" evidence="5">
    <location>
        <begin position="216"/>
        <end position="235"/>
    </location>
</feature>
<dbReference type="Proteomes" id="UP000728032">
    <property type="component" value="Unassembled WGS sequence"/>
</dbReference>
<name>A0A7R9QVA6_9ACAR</name>
<dbReference type="AlphaFoldDB" id="A0A7R9QVA6"/>
<feature type="transmembrane region" description="Helical" evidence="5">
    <location>
        <begin position="116"/>
        <end position="138"/>
    </location>
</feature>
<reference evidence="6" key="1">
    <citation type="submission" date="2020-11" db="EMBL/GenBank/DDBJ databases">
        <authorList>
            <person name="Tran Van P."/>
        </authorList>
    </citation>
    <scope>NUCLEOTIDE SEQUENCE</scope>
</reference>
<proteinExistence type="predicted"/>
<sequence>MADMSSNGYKWKELVRELKVEPFLFLYMFSYSLSSMSISQLIQDKLCLLTYGKSAQYCIEINSQEFDHSADPIKSAILADSGYIILYRMIISTIPCTIWSLFIGSWSDKYIQGRKIIMVFGCIGAILESVFLIINAAAFHTDVYLMLLCFLPSALFGGIVATLMSTYAYCSANSDPTKRAIRFACLEVSFWLPQPFGSFVGGQILGDGNKYSDQQLYHYIAVFIGQLLISLYIFYRF</sequence>
<dbReference type="SUPFAM" id="SSF103473">
    <property type="entry name" value="MFS general substrate transporter"/>
    <property type="match status" value="1"/>
</dbReference>
<keyword evidence="2 5" id="KW-0812">Transmembrane</keyword>
<feature type="transmembrane region" description="Helical" evidence="5">
    <location>
        <begin position="181"/>
        <end position="204"/>
    </location>
</feature>
<dbReference type="GO" id="GO:0016020">
    <property type="term" value="C:membrane"/>
    <property type="evidence" value="ECO:0007669"/>
    <property type="project" value="UniProtKB-SubCell"/>
</dbReference>
<organism evidence="6">
    <name type="scientific">Oppiella nova</name>
    <dbReference type="NCBI Taxonomy" id="334625"/>
    <lineage>
        <taxon>Eukaryota</taxon>
        <taxon>Metazoa</taxon>
        <taxon>Ecdysozoa</taxon>
        <taxon>Arthropoda</taxon>
        <taxon>Chelicerata</taxon>
        <taxon>Arachnida</taxon>
        <taxon>Acari</taxon>
        <taxon>Acariformes</taxon>
        <taxon>Sarcoptiformes</taxon>
        <taxon>Oribatida</taxon>
        <taxon>Brachypylina</taxon>
        <taxon>Oppioidea</taxon>
        <taxon>Oppiidae</taxon>
        <taxon>Oppiella</taxon>
    </lineage>
</organism>
<evidence type="ECO:0000256" key="1">
    <source>
        <dbReference type="ARBA" id="ARBA00004141"/>
    </source>
</evidence>
<evidence type="ECO:0000256" key="3">
    <source>
        <dbReference type="ARBA" id="ARBA00022989"/>
    </source>
</evidence>
<dbReference type="GO" id="GO:0022857">
    <property type="term" value="F:transmembrane transporter activity"/>
    <property type="evidence" value="ECO:0007669"/>
    <property type="project" value="TreeGrafter"/>
</dbReference>